<evidence type="ECO:0000313" key="12">
    <source>
        <dbReference type="EMBL" id="MBL1409275.1"/>
    </source>
</evidence>
<comment type="catalytic activity">
    <reaction evidence="9">
        <text>ATP + H2O = ADP + phosphate + H(+)</text>
        <dbReference type="Rhea" id="RHEA:13065"/>
        <dbReference type="ChEBI" id="CHEBI:15377"/>
        <dbReference type="ChEBI" id="CHEBI:15378"/>
        <dbReference type="ChEBI" id="CHEBI:30616"/>
        <dbReference type="ChEBI" id="CHEBI:43474"/>
        <dbReference type="ChEBI" id="CHEBI:456216"/>
        <dbReference type="EC" id="5.6.2.4"/>
    </reaction>
</comment>
<dbReference type="PANTHER" id="PTHR11070">
    <property type="entry name" value="UVRD / RECB / PCRA DNA HELICASE FAMILY MEMBER"/>
    <property type="match status" value="1"/>
</dbReference>
<keyword evidence="5 10" id="KW-0067">ATP-binding</keyword>
<dbReference type="Pfam" id="PF00580">
    <property type="entry name" value="UvrD-helicase"/>
    <property type="match status" value="2"/>
</dbReference>
<feature type="binding site" evidence="10">
    <location>
        <begin position="162"/>
        <end position="169"/>
    </location>
    <ligand>
        <name>ATP</name>
        <dbReference type="ChEBI" id="CHEBI:30616"/>
    </ligand>
</feature>
<keyword evidence="3 10" id="KW-0378">Hydrolase</keyword>
<dbReference type="Proteomes" id="UP000625283">
    <property type="component" value="Unassembled WGS sequence"/>
</dbReference>
<evidence type="ECO:0000313" key="13">
    <source>
        <dbReference type="Proteomes" id="UP000625283"/>
    </source>
</evidence>
<keyword evidence="2 10" id="KW-0547">Nucleotide-binding</keyword>
<dbReference type="SUPFAM" id="SSF52540">
    <property type="entry name" value="P-loop containing nucleoside triphosphate hydrolases"/>
    <property type="match status" value="1"/>
</dbReference>
<evidence type="ECO:0000256" key="2">
    <source>
        <dbReference type="ARBA" id="ARBA00022741"/>
    </source>
</evidence>
<comment type="catalytic activity">
    <reaction evidence="7">
        <text>Couples ATP hydrolysis with the unwinding of duplex DNA by translocating in the 3'-5' direction.</text>
        <dbReference type="EC" id="5.6.2.4"/>
    </reaction>
</comment>
<name>A0ABS1R460_9SPHI</name>
<evidence type="ECO:0000256" key="9">
    <source>
        <dbReference type="ARBA" id="ARBA00048988"/>
    </source>
</evidence>
<evidence type="ECO:0000259" key="11">
    <source>
        <dbReference type="PROSITE" id="PS51198"/>
    </source>
</evidence>
<feature type="domain" description="UvrD-like helicase ATP-binding" evidence="11">
    <location>
        <begin position="141"/>
        <end position="646"/>
    </location>
</feature>
<dbReference type="Gene3D" id="1.10.10.160">
    <property type="match status" value="1"/>
</dbReference>
<dbReference type="InterPro" id="IPR014017">
    <property type="entry name" value="DNA_helicase_UvrD-like_C"/>
</dbReference>
<dbReference type="EC" id="5.6.2.4" evidence="8"/>
<proteinExistence type="inferred from homology"/>
<protein>
    <recommendedName>
        <fullName evidence="8">DNA 3'-5' helicase</fullName>
        <ecNumber evidence="8">5.6.2.4</ecNumber>
    </recommendedName>
</protein>
<evidence type="ECO:0000256" key="1">
    <source>
        <dbReference type="ARBA" id="ARBA00009922"/>
    </source>
</evidence>
<keyword evidence="13" id="KW-1185">Reference proteome</keyword>
<organism evidence="12 13">
    <name type="scientific">Sphingobacterium faecale</name>
    <dbReference type="NCBI Taxonomy" id="2803775"/>
    <lineage>
        <taxon>Bacteria</taxon>
        <taxon>Pseudomonadati</taxon>
        <taxon>Bacteroidota</taxon>
        <taxon>Sphingobacteriia</taxon>
        <taxon>Sphingobacteriales</taxon>
        <taxon>Sphingobacteriaceae</taxon>
        <taxon>Sphingobacterium</taxon>
    </lineage>
</organism>
<evidence type="ECO:0000256" key="3">
    <source>
        <dbReference type="ARBA" id="ARBA00022801"/>
    </source>
</evidence>
<dbReference type="Pfam" id="PF13361">
    <property type="entry name" value="UvrD_C"/>
    <property type="match status" value="1"/>
</dbReference>
<keyword evidence="6" id="KW-0413">Isomerase</keyword>
<dbReference type="InterPro" id="IPR013986">
    <property type="entry name" value="DExx_box_DNA_helicase_dom_sf"/>
</dbReference>
<comment type="similarity">
    <text evidence="1">Belongs to the helicase family. UvrD subfamily.</text>
</comment>
<dbReference type="InterPro" id="IPR027417">
    <property type="entry name" value="P-loop_NTPase"/>
</dbReference>
<evidence type="ECO:0000256" key="5">
    <source>
        <dbReference type="ARBA" id="ARBA00022840"/>
    </source>
</evidence>
<dbReference type="InterPro" id="IPR000212">
    <property type="entry name" value="DNA_helicase_UvrD/REP"/>
</dbReference>
<comment type="caution">
    <text evidence="12">The sequence shown here is derived from an EMBL/GenBank/DDBJ whole genome shotgun (WGS) entry which is preliminary data.</text>
</comment>
<evidence type="ECO:0000256" key="6">
    <source>
        <dbReference type="ARBA" id="ARBA00023235"/>
    </source>
</evidence>
<dbReference type="Gene3D" id="3.40.50.300">
    <property type="entry name" value="P-loop containing nucleotide triphosphate hydrolases"/>
    <property type="match status" value="3"/>
</dbReference>
<evidence type="ECO:0000256" key="8">
    <source>
        <dbReference type="ARBA" id="ARBA00034808"/>
    </source>
</evidence>
<dbReference type="RefSeq" id="WP_202103025.1">
    <property type="nucleotide sequence ID" value="NZ_JAERTY010000005.1"/>
</dbReference>
<dbReference type="EMBL" id="JAERTY010000005">
    <property type="protein sequence ID" value="MBL1409275.1"/>
    <property type="molecule type" value="Genomic_DNA"/>
</dbReference>
<sequence>MITFSGILIVIFIFLATLVIRDNYLTNRQKHNLATRYAVEYNDFLNQYKEQINNIMETVVPFANDYCSFSDLHGKLQFIKKSLPSQVIPEGYVSTCNLHRAYDDIIYFCNNADYLRKAHNKTYIYQQKLRLQQYFATCLSHPLDQQQVDSILCDDDNTLVIAGAGCGKTTTVQGKIRYLLDKKRATPKEILLLSFAKKNVDDLKERVGHLGIACKTFHSLAYHILKSSGKEPQMILPRDAENLAIDIHRRLTKDQSYLASFNDFILHGLHPIKSQNDFKTYADYIHFLKDSDFESIKDQLDKRKYLASGRSTNNRTNLIKNGEHCYIANFLFIHGIPYSYELPYPYLGEARKDERYNKHKKRYKPTFTIYLNGYDENSISTSSNPKDHTLFLDHSPISHIEGTPSFFDSAGDNSQTEVYQDLVRWRRELHDWADTKYMESYSFEFIERTIEENLIVNLQSHGVRMARKSNVEVYKILEEAYGKEIDTVLQLAITCINLFKSNDRNVEEIVAKNRLLFEQAPELIDRNNAFLAIISKVYKGYQEELTVSSRMDFNDLINQASSIMTTGTYQHCYRYIIVDEFQDISISRCKLLQMLKRQQYCKIFAVGDDWQSINRFSGSDLTLLKQFPDFFGHTVVRKIETTYRFADPLLCISSSFILKNPNQEKKTLRNPHQYKTKLLIDYSKKNKRSINQNLLGILQKLYAEYGSALANKSILLLGRYQHDINKITDTSDFLVKRTESSVQVNTILRNIVVDNNGHTTHSNQFHLKKELPFYTVHKSKGLECDIAILINCESGKYGFPAELKDDPLLSLLLTGDDDYPNGEERRAFYVAMTRAREKCYFLADKDKQSKFIRELYTDYINVTPEGHKCPHCGGELQYIKNVKGKNGLAQMFGCSNFRYGCDYLDFRRVPSTVLSNKTMNLKNNDVSY</sequence>
<gene>
    <name evidence="12" type="ORF">JKG61_10985</name>
</gene>
<keyword evidence="4 10" id="KW-0347">Helicase</keyword>
<dbReference type="PANTHER" id="PTHR11070:SF63">
    <property type="entry name" value="DNA HELICASE IV"/>
    <property type="match status" value="1"/>
</dbReference>
<evidence type="ECO:0000256" key="4">
    <source>
        <dbReference type="ARBA" id="ARBA00022806"/>
    </source>
</evidence>
<accession>A0ABS1R460</accession>
<evidence type="ECO:0000256" key="10">
    <source>
        <dbReference type="PROSITE-ProRule" id="PRU00560"/>
    </source>
</evidence>
<dbReference type="InterPro" id="IPR014016">
    <property type="entry name" value="UvrD-like_ATP-bd"/>
</dbReference>
<reference evidence="12 13" key="1">
    <citation type="submission" date="2021-01" db="EMBL/GenBank/DDBJ databases">
        <title>C459-1 draft genome sequence.</title>
        <authorList>
            <person name="Zhang X.-F."/>
        </authorList>
    </citation>
    <scope>NUCLEOTIDE SEQUENCE [LARGE SCALE GENOMIC DNA]</scope>
    <source>
        <strain evidence="13">C459-1</strain>
    </source>
</reference>
<evidence type="ECO:0000256" key="7">
    <source>
        <dbReference type="ARBA" id="ARBA00034617"/>
    </source>
</evidence>
<dbReference type="PROSITE" id="PS51198">
    <property type="entry name" value="UVRD_HELICASE_ATP_BIND"/>
    <property type="match status" value="1"/>
</dbReference>